<evidence type="ECO:0000313" key="1">
    <source>
        <dbReference type="EMBL" id="QBX79983.1"/>
    </source>
</evidence>
<sequence length="257" mass="30693">MEPDTEFCYPNVIDFFGTTFFHLCHFTQVDLHGYKAYDKYTEDNLIKSNDILSNEVNRRICKSEEHHHTDIFESYSQDFNELQNIYPAMHRKAMIITLYNFFEHQIKTLCVETNRLLPQDLSGKYKFRNVSIKNFRQFLKKEASFKFEPGKVLWELWEDMLKVEQIRHVLVHSEGEIEKQRMKWLADIENYCKQKKSIRLIRHRIIIDEGYVASLITDLIRLFDLLYSDVIAFIRRYENVHGSYDVPLPPGASKIPL</sequence>
<proteinExistence type="predicted"/>
<organism evidence="1 2">
    <name type="scientific">Citrobacter tructae</name>
    <dbReference type="NCBI Taxonomy" id="2562449"/>
    <lineage>
        <taxon>Bacteria</taxon>
        <taxon>Pseudomonadati</taxon>
        <taxon>Pseudomonadota</taxon>
        <taxon>Gammaproteobacteria</taxon>
        <taxon>Enterobacterales</taxon>
        <taxon>Enterobacteriaceae</taxon>
        <taxon>Citrobacter</taxon>
    </lineage>
</organism>
<dbReference type="Proteomes" id="UP000296284">
    <property type="component" value="Chromosome"/>
</dbReference>
<protein>
    <recommendedName>
        <fullName evidence="3">Cthe-2314-like HEPN domain-containing protein</fullName>
    </recommendedName>
</protein>
<reference evidence="1 2" key="1">
    <citation type="submission" date="2019-03" db="EMBL/GenBank/DDBJ databases">
        <title>Complete genome sequence of Citrobacter sp. SNU WT2 isolated from diseased rainbow trout.</title>
        <authorList>
            <person name="Oh W.T."/>
            <person name="Park S.C."/>
        </authorList>
    </citation>
    <scope>NUCLEOTIDE SEQUENCE [LARGE SCALE GENOMIC DNA]</scope>
    <source>
        <strain evidence="1 2">SNU WT2</strain>
    </source>
</reference>
<dbReference type="RefSeq" id="WP_135322023.1">
    <property type="nucleotide sequence ID" value="NZ_CP038469.1"/>
</dbReference>
<accession>A0ABX5T3T4</accession>
<evidence type="ECO:0008006" key="3">
    <source>
        <dbReference type="Google" id="ProtNLM"/>
    </source>
</evidence>
<evidence type="ECO:0000313" key="2">
    <source>
        <dbReference type="Proteomes" id="UP000296284"/>
    </source>
</evidence>
<keyword evidence="2" id="KW-1185">Reference proteome</keyword>
<name>A0ABX5T3T4_9ENTR</name>
<gene>
    <name evidence="1" type="ORF">E4Z61_06240</name>
</gene>
<dbReference type="EMBL" id="CP038469">
    <property type="protein sequence ID" value="QBX79983.1"/>
    <property type="molecule type" value="Genomic_DNA"/>
</dbReference>